<keyword evidence="5" id="KW-1185">Reference proteome</keyword>
<accession>A0ABQ4CT21</accession>
<feature type="domain" description="Winged helix-turn-helix" evidence="3">
    <location>
        <begin position="423"/>
        <end position="492"/>
    </location>
</feature>
<dbReference type="Pfam" id="PF25872">
    <property type="entry name" value="HTH_77"/>
    <property type="match status" value="1"/>
</dbReference>
<dbReference type="SUPFAM" id="SSF52540">
    <property type="entry name" value="P-loop containing nucleoside triphosphate hydrolases"/>
    <property type="match status" value="1"/>
</dbReference>
<sequence length="705" mass="75869">MADALPIRTPDNRLRVYVSSTLDELAVERAAVKDAVLGLRLIPVLAESGARPHPVRDIHRAYLAQSQVFVGVYWQAHGDAADGEFALAADLPKLVYVREPAPDRDPRLADLLARIRRDARVSYRVFGAAGDLDRLVRDDLARLLSERFDAPAVPPEPDPRLAAVPAPASPIVGRGAEVRRLGDLLNAAEVRLVTLTGPGGVGKTRLAAELAGQLTQAFPDGVRFVELSTVTTPELVGAALAQVLGVHTSTSRPPVDDVKAHLRDRALLLVIDNFEHVADAAPVVSDLLRSAPGVTALVTSRAPLRLTGEHAVEVAPLPLPATGADSLDAPTDAVRLFVDRARAARRDFALTPENVAAVTEICRRLDGLPLAIELAAAKVRVLQPSALLDRVRGDFGCLRGGARDLPVRQRTLRDTIDWSHHLLDPPGQHLFCHLGAFAGGFDLAAVESIFGIDAVDTLDGLIESSLVKQVEHHGERRFRMLGSIRGYALDRLRDSGGWRAAHQAHARYFLGLAERLEPLLGGEPSALARLETEHENLHATMNWFVDERQWADAVRLAWAIWVFWWCNGDLEESARYLDRIAAHATDLGDGAAAHLALGTGATAFVSGDLERAEAALTWARSLLGERGDDGDRALAAGILGAIALRHGAPDRAAALQAESRRLSEGTHRAWVRALCRSRTGIIALGAGDPDTAARTFPGRTGGLTR</sequence>
<dbReference type="InterPro" id="IPR027417">
    <property type="entry name" value="P-loop_NTPase"/>
</dbReference>
<evidence type="ECO:0008006" key="6">
    <source>
        <dbReference type="Google" id="ProtNLM"/>
    </source>
</evidence>
<dbReference type="Pfam" id="PF13401">
    <property type="entry name" value="AAA_22"/>
    <property type="match status" value="1"/>
</dbReference>
<evidence type="ECO:0000259" key="3">
    <source>
        <dbReference type="Pfam" id="PF25872"/>
    </source>
</evidence>
<dbReference type="InterPro" id="IPR058852">
    <property type="entry name" value="HTH_77"/>
</dbReference>
<feature type="domain" description="ORC1/DEAH AAA+ ATPase" evidence="2">
    <location>
        <begin position="191"/>
        <end position="287"/>
    </location>
</feature>
<evidence type="ECO:0000259" key="2">
    <source>
        <dbReference type="Pfam" id="PF13401"/>
    </source>
</evidence>
<dbReference type="InterPro" id="IPR011990">
    <property type="entry name" value="TPR-like_helical_dom_sf"/>
</dbReference>
<evidence type="ECO:0000259" key="1">
    <source>
        <dbReference type="Pfam" id="PF13271"/>
    </source>
</evidence>
<dbReference type="PANTHER" id="PTHR47691:SF3">
    <property type="entry name" value="HTH-TYPE TRANSCRIPTIONAL REGULATOR RV0890C-RELATED"/>
    <property type="match status" value="1"/>
</dbReference>
<dbReference type="Proteomes" id="UP000604117">
    <property type="component" value="Unassembled WGS sequence"/>
</dbReference>
<dbReference type="RefSeq" id="WP_203715006.1">
    <property type="nucleotide sequence ID" value="NZ_BONE01000031.1"/>
</dbReference>
<reference evidence="4 5" key="1">
    <citation type="submission" date="2021-01" db="EMBL/GenBank/DDBJ databases">
        <title>Whole genome shotgun sequence of Asanoa siamensis NBRC 107932.</title>
        <authorList>
            <person name="Komaki H."/>
            <person name="Tamura T."/>
        </authorList>
    </citation>
    <scope>NUCLEOTIDE SEQUENCE [LARGE SCALE GENOMIC DNA]</scope>
    <source>
        <strain evidence="4 5">NBRC 107932</strain>
    </source>
</reference>
<dbReference type="PANTHER" id="PTHR47691">
    <property type="entry name" value="REGULATOR-RELATED"/>
    <property type="match status" value="1"/>
</dbReference>
<dbReference type="InterPro" id="IPR049945">
    <property type="entry name" value="AAA_22"/>
</dbReference>
<organism evidence="4 5">
    <name type="scientific">Asanoa siamensis</name>
    <dbReference type="NCBI Taxonomy" id="926357"/>
    <lineage>
        <taxon>Bacteria</taxon>
        <taxon>Bacillati</taxon>
        <taxon>Actinomycetota</taxon>
        <taxon>Actinomycetes</taxon>
        <taxon>Micromonosporales</taxon>
        <taxon>Micromonosporaceae</taxon>
        <taxon>Asanoa</taxon>
    </lineage>
</organism>
<dbReference type="SUPFAM" id="SSF48452">
    <property type="entry name" value="TPR-like"/>
    <property type="match status" value="1"/>
</dbReference>
<evidence type="ECO:0000313" key="4">
    <source>
        <dbReference type="EMBL" id="GIF74447.1"/>
    </source>
</evidence>
<feature type="domain" description="DUF4062" evidence="1">
    <location>
        <begin position="15"/>
        <end position="80"/>
    </location>
</feature>
<dbReference type="EMBL" id="BONE01000031">
    <property type="protein sequence ID" value="GIF74447.1"/>
    <property type="molecule type" value="Genomic_DNA"/>
</dbReference>
<dbReference type="Pfam" id="PF13271">
    <property type="entry name" value="DUF4062"/>
    <property type="match status" value="1"/>
</dbReference>
<dbReference type="Gene3D" id="3.40.50.300">
    <property type="entry name" value="P-loop containing nucleotide triphosphate hydrolases"/>
    <property type="match status" value="1"/>
</dbReference>
<proteinExistence type="predicted"/>
<comment type="caution">
    <text evidence="4">The sequence shown here is derived from an EMBL/GenBank/DDBJ whole genome shotgun (WGS) entry which is preliminary data.</text>
</comment>
<dbReference type="PRINTS" id="PR00364">
    <property type="entry name" value="DISEASERSIST"/>
</dbReference>
<evidence type="ECO:0000313" key="5">
    <source>
        <dbReference type="Proteomes" id="UP000604117"/>
    </source>
</evidence>
<protein>
    <recommendedName>
        <fullName evidence="6">ATPase</fullName>
    </recommendedName>
</protein>
<gene>
    <name evidence="4" type="ORF">Asi02nite_39650</name>
</gene>
<dbReference type="InterPro" id="IPR025139">
    <property type="entry name" value="DUF4062"/>
</dbReference>
<name>A0ABQ4CT21_9ACTN</name>